<evidence type="ECO:0000313" key="4">
    <source>
        <dbReference type="Proteomes" id="UP000756132"/>
    </source>
</evidence>
<dbReference type="Proteomes" id="UP000756132">
    <property type="component" value="Chromosome 5"/>
</dbReference>
<feature type="chain" id="PRO_5040671799" evidence="1">
    <location>
        <begin position="24"/>
        <end position="90"/>
    </location>
</feature>
<dbReference type="EMBL" id="CP090167">
    <property type="protein sequence ID" value="UJO17573.1"/>
    <property type="molecule type" value="Genomic_DNA"/>
</dbReference>
<dbReference type="OrthoDB" id="4954273at2759"/>
<keyword evidence="1" id="KW-0732">Signal</keyword>
<name>A0A1P8YXL3_PASFU</name>
<dbReference type="AlphaFoldDB" id="A0A1P8YXL3"/>
<dbReference type="EMBL" id="KX943081">
    <property type="protein sequence ID" value="AQA29252.1"/>
    <property type="molecule type" value="Genomic_DNA"/>
</dbReference>
<gene>
    <name evidence="2" type="primary">Ecp9-9</name>
    <name evidence="3" type="ORF">CLAFUR5_05638</name>
</gene>
<reference evidence="3" key="3">
    <citation type="journal article" date="2022" name="Microb. Genom.">
        <title>A chromosome-scale genome assembly of the tomato pathogen Cladosporium fulvum reveals a compartmentalized genome architecture and the presence of a dispensable chromosome.</title>
        <authorList>
            <person name="Zaccaron A.Z."/>
            <person name="Chen L.H."/>
            <person name="Samaras A."/>
            <person name="Stergiopoulos I."/>
        </authorList>
    </citation>
    <scope>NUCLEOTIDE SEQUENCE</scope>
    <source>
        <strain evidence="3">Race5_Kim</strain>
    </source>
</reference>
<reference evidence="3" key="2">
    <citation type="submission" date="2021-12" db="EMBL/GenBank/DDBJ databases">
        <authorList>
            <person name="Zaccaron A."/>
            <person name="Stergiopoulos I."/>
        </authorList>
    </citation>
    <scope>NUCLEOTIDE SEQUENCE</scope>
    <source>
        <strain evidence="3">Race5_Kim</strain>
    </source>
</reference>
<keyword evidence="4" id="KW-1185">Reference proteome</keyword>
<proteinExistence type="predicted"/>
<sequence length="90" mass="9946">MKLVPLSCLLGLASFGLASFGLADYSKFCNYGTAGDGSCEQEGYHTFCCMDDKRGEYVHHMTVRQWPNSLNPEGTTSHCGNNWEGEIWCA</sequence>
<evidence type="ECO:0000313" key="2">
    <source>
        <dbReference type="EMBL" id="AQA29252.1"/>
    </source>
</evidence>
<reference evidence="2" key="1">
    <citation type="submission" date="2016-10" db="EMBL/GenBank/DDBJ databases">
        <title>Novel effectors identified in the apoplast of Cladosporium fulvum-infected tomato.</title>
        <authorList>
            <person name="Mesarich C.H."/>
            <person name="de Wit P.J.G.M."/>
        </authorList>
    </citation>
    <scope>NUCLEOTIDE SEQUENCE</scope>
    <source>
        <strain evidence="2">0WU</strain>
    </source>
</reference>
<protein>
    <submittedName>
        <fullName evidence="3">Ecp9-9</fullName>
    </submittedName>
    <submittedName>
        <fullName evidence="2">Extracellular protein 9-9</fullName>
    </submittedName>
</protein>
<accession>A0A1P8YXL3</accession>
<evidence type="ECO:0000313" key="3">
    <source>
        <dbReference type="EMBL" id="UJO17573.1"/>
    </source>
</evidence>
<feature type="signal peptide" evidence="1">
    <location>
        <begin position="1"/>
        <end position="23"/>
    </location>
</feature>
<evidence type="ECO:0000256" key="1">
    <source>
        <dbReference type="SAM" id="SignalP"/>
    </source>
</evidence>
<organism evidence="2">
    <name type="scientific">Passalora fulva</name>
    <name type="common">Tomato leaf mold</name>
    <name type="synonym">Cladosporium fulvum</name>
    <dbReference type="NCBI Taxonomy" id="5499"/>
    <lineage>
        <taxon>Eukaryota</taxon>
        <taxon>Fungi</taxon>
        <taxon>Dikarya</taxon>
        <taxon>Ascomycota</taxon>
        <taxon>Pezizomycotina</taxon>
        <taxon>Dothideomycetes</taxon>
        <taxon>Dothideomycetidae</taxon>
        <taxon>Mycosphaerellales</taxon>
        <taxon>Mycosphaerellaceae</taxon>
        <taxon>Fulvia</taxon>
    </lineage>
</organism>